<dbReference type="Gene3D" id="1.20.5.100">
    <property type="entry name" value="Cytochrome c1, transmembrane anchor, C-terminal"/>
    <property type="match status" value="1"/>
</dbReference>
<dbReference type="Proteomes" id="UP000030481">
    <property type="component" value="Unassembled WGS sequence"/>
</dbReference>
<dbReference type="EC" id="1.1.1.22" evidence="3"/>
<dbReference type="Pfam" id="PF03720">
    <property type="entry name" value="UDPG_MGDP_dh_C"/>
    <property type="match status" value="1"/>
</dbReference>
<dbReference type="GO" id="GO:0006065">
    <property type="term" value="P:UDP-glucuronate biosynthetic process"/>
    <property type="evidence" value="ECO:0007669"/>
    <property type="project" value="UniProtKB-UniPathway"/>
</dbReference>
<dbReference type="NCBIfam" id="TIGR03026">
    <property type="entry name" value="NDP-sugDHase"/>
    <property type="match status" value="1"/>
</dbReference>
<dbReference type="Gene3D" id="3.40.50.720">
    <property type="entry name" value="NAD(P)-binding Rossmann-like Domain"/>
    <property type="match status" value="2"/>
</dbReference>
<evidence type="ECO:0000256" key="10">
    <source>
        <dbReference type="PIRSR" id="PIRSR500133-2"/>
    </source>
</evidence>
<dbReference type="FunFam" id="3.40.50.720:FF:000032">
    <property type="entry name" value="UDP-glucose 6-dehydrogenase"/>
    <property type="match status" value="1"/>
</dbReference>
<reference evidence="14" key="1">
    <citation type="journal article" date="2014" name="Sci. Data">
        <title>Genomes of diverse isolates of the marine cyanobacterium Prochlorococcus.</title>
        <authorList>
            <person name="Biller S."/>
            <person name="Berube P."/>
            <person name="Thompson J."/>
            <person name="Kelly L."/>
            <person name="Roggensack S."/>
            <person name="Awad L."/>
            <person name="Roache-Johnson K."/>
            <person name="Ding H."/>
            <person name="Giovannoni S.J."/>
            <person name="Moore L.R."/>
            <person name="Chisholm S.W."/>
        </authorList>
    </citation>
    <scope>NUCLEOTIDE SEQUENCE [LARGE SCALE GENOMIC DNA]</scope>
</reference>
<dbReference type="AlphaFoldDB" id="A0A0A2BCV8"/>
<dbReference type="SMART" id="SM00984">
    <property type="entry name" value="UDPG_MGDP_dh_C"/>
    <property type="match status" value="1"/>
</dbReference>
<feature type="binding site" evidence="10">
    <location>
        <begin position="170"/>
        <end position="174"/>
    </location>
    <ligand>
        <name>substrate</name>
    </ligand>
</feature>
<dbReference type="PIRSF" id="PIRSF500133">
    <property type="entry name" value="UDPglc_DH_euk"/>
    <property type="match status" value="1"/>
</dbReference>
<dbReference type="PANTHER" id="PTHR11374">
    <property type="entry name" value="UDP-GLUCOSE DEHYDROGENASE/UDP-MANNAC DEHYDROGENASE"/>
    <property type="match status" value="1"/>
</dbReference>
<comment type="similarity">
    <text evidence="2 8">Belongs to the UDP-glucose/GDP-mannose dehydrogenase family.</text>
</comment>
<dbReference type="InterPro" id="IPR036291">
    <property type="entry name" value="NAD(P)-bd_dom_sf"/>
</dbReference>
<feature type="binding site" evidence="10">
    <location>
        <position position="449"/>
    </location>
    <ligand>
        <name>substrate</name>
    </ligand>
</feature>
<dbReference type="EMBL" id="JNAR01000002">
    <property type="protein sequence ID" value="KGG10545.1"/>
    <property type="molecule type" value="Genomic_DNA"/>
</dbReference>
<evidence type="ECO:0000256" key="9">
    <source>
        <dbReference type="PIRSR" id="PIRSR500133-1"/>
    </source>
</evidence>
<evidence type="ECO:0000256" key="7">
    <source>
        <dbReference type="ARBA" id="ARBA00053241"/>
    </source>
</evidence>
<dbReference type="SUPFAM" id="SSF48179">
    <property type="entry name" value="6-phosphogluconate dehydrogenase C-terminal domain-like"/>
    <property type="match status" value="1"/>
</dbReference>
<dbReference type="InterPro" id="IPR014027">
    <property type="entry name" value="UDP-Glc/GDP-Man_DH_C"/>
</dbReference>
<evidence type="ECO:0000313" key="13">
    <source>
        <dbReference type="EMBL" id="KGG10545.1"/>
    </source>
</evidence>
<evidence type="ECO:0000259" key="12">
    <source>
        <dbReference type="SMART" id="SM00984"/>
    </source>
</evidence>
<dbReference type="FunFam" id="1.20.5.100:FF:000001">
    <property type="entry name" value="UDP-glucose 6-dehydrogenase"/>
    <property type="match status" value="1"/>
</dbReference>
<dbReference type="FunFam" id="3.40.50.720:FF:000193">
    <property type="entry name" value="UDP-glucose 6-dehydrogenase"/>
    <property type="match status" value="1"/>
</dbReference>
<name>A0A0A2BCV8_PROMR</name>
<dbReference type="InterPro" id="IPR008927">
    <property type="entry name" value="6-PGluconate_DH-like_C_sf"/>
</dbReference>
<feature type="binding site" evidence="10">
    <location>
        <position position="265"/>
    </location>
    <ligand>
        <name>substrate</name>
    </ligand>
</feature>
<keyword evidence="4 13" id="KW-0560">Oxidoreductase</keyword>
<accession>A0A0A2BCV8</accession>
<evidence type="ECO:0000256" key="6">
    <source>
        <dbReference type="ARBA" id="ARBA00047473"/>
    </source>
</evidence>
<keyword evidence="5 11" id="KW-0520">NAD</keyword>
<feature type="binding site" evidence="11">
    <location>
        <position position="42"/>
    </location>
    <ligand>
        <name>NAD(+)</name>
        <dbReference type="ChEBI" id="CHEBI:57540"/>
    </ligand>
</feature>
<dbReference type="GO" id="GO:0003979">
    <property type="term" value="F:UDP-glucose 6-dehydrogenase activity"/>
    <property type="evidence" value="ECO:0007669"/>
    <property type="project" value="UniProtKB-EC"/>
</dbReference>
<evidence type="ECO:0000256" key="4">
    <source>
        <dbReference type="ARBA" id="ARBA00023002"/>
    </source>
</evidence>
<dbReference type="InterPro" id="IPR036220">
    <property type="entry name" value="UDP-Glc/GDP-Man_DH_C_sf"/>
</dbReference>
<feature type="active site" description="Nucleophile" evidence="9">
    <location>
        <position position="281"/>
    </location>
</feature>
<comment type="catalytic activity">
    <reaction evidence="6">
        <text>UDP-alpha-D-glucose + 2 NAD(+) + H2O = UDP-alpha-D-glucuronate + 2 NADH + 3 H(+)</text>
        <dbReference type="Rhea" id="RHEA:23596"/>
        <dbReference type="ChEBI" id="CHEBI:15377"/>
        <dbReference type="ChEBI" id="CHEBI:15378"/>
        <dbReference type="ChEBI" id="CHEBI:57540"/>
        <dbReference type="ChEBI" id="CHEBI:57945"/>
        <dbReference type="ChEBI" id="CHEBI:58052"/>
        <dbReference type="ChEBI" id="CHEBI:58885"/>
        <dbReference type="EC" id="1.1.1.22"/>
    </reaction>
</comment>
<evidence type="ECO:0000256" key="11">
    <source>
        <dbReference type="PIRSR" id="PIRSR500133-3"/>
    </source>
</evidence>
<feature type="binding site" evidence="10">
    <location>
        <begin position="343"/>
        <end position="344"/>
    </location>
    <ligand>
        <name>substrate</name>
    </ligand>
</feature>
<evidence type="ECO:0000313" key="14">
    <source>
        <dbReference type="Proteomes" id="UP000030481"/>
    </source>
</evidence>
<evidence type="ECO:0000256" key="8">
    <source>
        <dbReference type="PIRNR" id="PIRNR000124"/>
    </source>
</evidence>
<feature type="binding site" evidence="11">
    <location>
        <begin position="281"/>
        <end position="284"/>
    </location>
    <ligand>
        <name>NAD(+)</name>
        <dbReference type="ChEBI" id="CHEBI:57540"/>
    </ligand>
</feature>
<feature type="binding site" evidence="11">
    <location>
        <position position="37"/>
    </location>
    <ligand>
        <name>NAD(+)</name>
        <dbReference type="ChEBI" id="CHEBI:57540"/>
    </ligand>
</feature>
<evidence type="ECO:0000256" key="1">
    <source>
        <dbReference type="ARBA" id="ARBA00004701"/>
    </source>
</evidence>
<comment type="function">
    <text evidence="7">Catalyzes the conversion of UDP-glucose into UDP-glucuronate, one of the precursors of teichuronic acid.</text>
</comment>
<feature type="domain" description="UDP-glucose/GDP-mannose dehydrogenase C-terminal" evidence="12">
    <location>
        <begin position="337"/>
        <end position="454"/>
    </location>
</feature>
<dbReference type="Pfam" id="PF00984">
    <property type="entry name" value="UDPG_MGDP_dh"/>
    <property type="match status" value="1"/>
</dbReference>
<dbReference type="GO" id="GO:0051287">
    <property type="term" value="F:NAD binding"/>
    <property type="evidence" value="ECO:0007669"/>
    <property type="project" value="InterPro"/>
</dbReference>
<feature type="binding site" evidence="11">
    <location>
        <begin position="93"/>
        <end position="97"/>
    </location>
    <ligand>
        <name>NAD(+)</name>
        <dbReference type="ChEBI" id="CHEBI:57540"/>
    </ligand>
</feature>
<dbReference type="InterPro" id="IPR001732">
    <property type="entry name" value="UDP-Glc/GDP-Man_DH_N"/>
</dbReference>
<evidence type="ECO:0000256" key="3">
    <source>
        <dbReference type="ARBA" id="ARBA00012954"/>
    </source>
</evidence>
<feature type="binding site" evidence="11">
    <location>
        <position position="174"/>
    </location>
    <ligand>
        <name>NAD(+)</name>
        <dbReference type="ChEBI" id="CHEBI:57540"/>
    </ligand>
</feature>
<feature type="binding site" evidence="11">
    <location>
        <begin position="134"/>
        <end position="135"/>
    </location>
    <ligand>
        <name>NAD(+)</name>
        <dbReference type="ChEBI" id="CHEBI:57540"/>
    </ligand>
</feature>
<gene>
    <name evidence="13" type="ORF">EV01_0173</name>
</gene>
<feature type="binding site" evidence="11">
    <location>
        <position position="351"/>
    </location>
    <ligand>
        <name>NAD(+)</name>
        <dbReference type="ChEBI" id="CHEBI:57540"/>
    </ligand>
</feature>
<feature type="binding site" evidence="11">
    <location>
        <begin position="12"/>
        <end position="17"/>
    </location>
    <ligand>
        <name>NAD(+)</name>
        <dbReference type="ChEBI" id="CHEBI:57540"/>
    </ligand>
</feature>
<comment type="caution">
    <text evidence="13">The sequence shown here is derived from an EMBL/GenBank/DDBJ whole genome shotgun (WGS) entry which is preliminary data.</text>
</comment>
<evidence type="ECO:0000256" key="5">
    <source>
        <dbReference type="ARBA" id="ARBA00023027"/>
    </source>
</evidence>
<dbReference type="Pfam" id="PF03721">
    <property type="entry name" value="UDPG_MGDP_dh_N"/>
    <property type="match status" value="1"/>
</dbReference>
<dbReference type="PIRSF" id="PIRSF000124">
    <property type="entry name" value="UDPglc_GDPman_dh"/>
    <property type="match status" value="1"/>
</dbReference>
<sequence length="482" mass="53546">MKIKVKTICCIGAGYVGGPTMAVIADKCKDLKVIVVDLDKKRISDWNSEDLTKLPVYEPGLGEIIERCRGKNLFFTNKVSESIAQSDMIFISVNTPTKTTGLGAGEASDLKYVENCAREIASSARGHTIVVEKSTIPVKTAEVIKNILSSSQKNSQKNKTKSFSVLSSPEFLAEGTAINDLINPSRVLIGGENNLAINALIDIYKNWVSEDKIIKTNIWSSELSKLTANAFLAQRVSSINSISALCEKTGADISEVAKAVGMDYRIGEHFLKSGPGFGGSCFKKDILNLIYISKLYGLEEVAKYWKQVIEINQWQQERLTNIIVKNLFGTVSNKKIAILGFAFKENTNDTRESPAINICTNLLIEGAKLSIYDPKVDESKITYDLNQSISAIDPSLIINDKVETVSSYENLAEGADAIVILTEWYDFKKIDWSNLSKLMRKPSWIFDCRDVVDFGELQENSLNIWKLGHGFNINFKNNYQIN</sequence>
<dbReference type="InterPro" id="IPR028356">
    <property type="entry name" value="UDPglc_DH_euk"/>
</dbReference>
<evidence type="ECO:0000256" key="2">
    <source>
        <dbReference type="ARBA" id="ARBA00006601"/>
    </source>
</evidence>
<protein>
    <recommendedName>
        <fullName evidence="3">UDP-glucose 6-dehydrogenase</fullName>
        <ecNumber evidence="3">1.1.1.22</ecNumber>
    </recommendedName>
</protein>
<feature type="binding site" evidence="10">
    <location>
        <begin position="225"/>
        <end position="229"/>
    </location>
    <ligand>
        <name>substrate</name>
    </ligand>
</feature>
<comment type="pathway">
    <text evidence="1">Nucleotide-sugar biosynthesis; UDP-alpha-D-glucuronate biosynthesis; UDP-alpha-D-glucuronate from UDP-alpha-D-glucose: step 1/1.</text>
</comment>
<dbReference type="SUPFAM" id="SSF52413">
    <property type="entry name" value="UDP-glucose/GDP-mannose dehydrogenase C-terminal domain"/>
    <property type="match status" value="1"/>
</dbReference>
<dbReference type="RefSeq" id="WP_032518328.1">
    <property type="nucleotide sequence ID" value="NZ_JNAR01000002.1"/>
</dbReference>
<dbReference type="UniPathway" id="UPA00038">
    <property type="reaction ID" value="UER00491"/>
</dbReference>
<feature type="binding site" evidence="10">
    <location>
        <begin position="272"/>
        <end position="278"/>
    </location>
    <ligand>
        <name>substrate</name>
    </ligand>
</feature>
<proteinExistence type="inferred from homology"/>
<dbReference type="PANTHER" id="PTHR11374:SF3">
    <property type="entry name" value="UDP-GLUCOSE 6-DEHYDROGENASE"/>
    <property type="match status" value="1"/>
</dbReference>
<dbReference type="InterPro" id="IPR017476">
    <property type="entry name" value="UDP-Glc/GDP-Man"/>
</dbReference>
<organism evidence="13 14">
    <name type="scientific">Prochlorococcus marinus str. MIT 9401</name>
    <dbReference type="NCBI Taxonomy" id="167551"/>
    <lineage>
        <taxon>Bacteria</taxon>
        <taxon>Bacillati</taxon>
        <taxon>Cyanobacteriota</taxon>
        <taxon>Cyanophyceae</taxon>
        <taxon>Synechococcales</taxon>
        <taxon>Prochlorococcaceae</taxon>
        <taxon>Prochlorococcus</taxon>
    </lineage>
</organism>
<dbReference type="InterPro" id="IPR014026">
    <property type="entry name" value="UDP-Glc/GDP-Man_DH_dimer"/>
</dbReference>
<dbReference type="SUPFAM" id="SSF51735">
    <property type="entry name" value="NAD(P)-binding Rossmann-fold domains"/>
    <property type="match status" value="1"/>
</dbReference>